<dbReference type="AlphaFoldDB" id="A0A1L9AUY9"/>
<accession>A0A1L9AUY9</accession>
<protein>
    <recommendedName>
        <fullName evidence="1">Endonuclease/exonuclease/phosphatase domain-containing protein</fullName>
    </recommendedName>
</protein>
<dbReference type="PANTHER" id="PTHR14859:SF1">
    <property type="entry name" value="PGAP2-INTERACTING PROTEIN"/>
    <property type="match status" value="1"/>
</dbReference>
<reference evidence="3" key="1">
    <citation type="submission" date="2016-11" db="EMBL/GenBank/DDBJ databases">
        <authorList>
            <person name="Shukria A."/>
            <person name="Stevens D.C."/>
        </authorList>
    </citation>
    <scope>NUCLEOTIDE SEQUENCE [LARGE SCALE GENOMIC DNA]</scope>
    <source>
        <strain evidence="3">Cbfe23</strain>
    </source>
</reference>
<dbReference type="STRING" id="83449.BON30_46745"/>
<dbReference type="GO" id="GO:0016020">
    <property type="term" value="C:membrane"/>
    <property type="evidence" value="ECO:0007669"/>
    <property type="project" value="GOC"/>
</dbReference>
<dbReference type="InterPro" id="IPR051916">
    <property type="entry name" value="GPI-anchor_lipid_remodeler"/>
</dbReference>
<reference evidence="2 3" key="2">
    <citation type="submission" date="2016-12" db="EMBL/GenBank/DDBJ databases">
        <title>Draft Genome Sequence of Cystobacter ferrugineus Strain Cbfe23.</title>
        <authorList>
            <person name="Akbar S."/>
            <person name="Dowd S.E."/>
            <person name="Stevens D.C."/>
        </authorList>
    </citation>
    <scope>NUCLEOTIDE SEQUENCE [LARGE SCALE GENOMIC DNA]</scope>
    <source>
        <strain evidence="2 3">Cbfe23</strain>
    </source>
</reference>
<proteinExistence type="predicted"/>
<feature type="domain" description="Endonuclease/exonuclease/phosphatase" evidence="1">
    <location>
        <begin position="8"/>
        <end position="239"/>
    </location>
</feature>
<gene>
    <name evidence="2" type="ORF">BON30_46745</name>
</gene>
<sequence length="251" mass="27813">MGRMLKVLTLNIAHGVPSLPMPLPFLLPRRWLLEQLERVAGLLARERADVVALQEVDRAGLFSGAVDPLERLATRAGYPHLLHGPHLHLPGVCARGTALLSLRPLHEPEWNSFEADRAVDKGYVVAAVEDEGRLLDVVSVHLDSFSERCRQRQVARLLQALERRPPRPRLVLGDLNSPGDSPAGSLSRLVEALALHAPSLGGEPTWPARRPARRLDWILAPGALRFREQRTLAERVSDHLAVTAELEWVSP</sequence>
<dbReference type="Proteomes" id="UP000182229">
    <property type="component" value="Unassembled WGS sequence"/>
</dbReference>
<evidence type="ECO:0000313" key="3">
    <source>
        <dbReference type="Proteomes" id="UP000182229"/>
    </source>
</evidence>
<dbReference type="SUPFAM" id="SSF56219">
    <property type="entry name" value="DNase I-like"/>
    <property type="match status" value="1"/>
</dbReference>
<dbReference type="GO" id="GO:0003824">
    <property type="term" value="F:catalytic activity"/>
    <property type="evidence" value="ECO:0007669"/>
    <property type="project" value="InterPro"/>
</dbReference>
<name>A0A1L9AUY9_9BACT</name>
<evidence type="ECO:0000259" key="1">
    <source>
        <dbReference type="Pfam" id="PF03372"/>
    </source>
</evidence>
<dbReference type="Pfam" id="PF03372">
    <property type="entry name" value="Exo_endo_phos"/>
    <property type="match status" value="1"/>
</dbReference>
<dbReference type="Gene3D" id="3.60.10.10">
    <property type="entry name" value="Endonuclease/exonuclease/phosphatase"/>
    <property type="match status" value="1"/>
</dbReference>
<dbReference type="GO" id="GO:0006506">
    <property type="term" value="P:GPI anchor biosynthetic process"/>
    <property type="evidence" value="ECO:0007669"/>
    <property type="project" value="TreeGrafter"/>
</dbReference>
<dbReference type="InterPro" id="IPR036691">
    <property type="entry name" value="Endo/exonu/phosph_ase_sf"/>
</dbReference>
<dbReference type="OrthoDB" id="155529at2"/>
<organism evidence="2 3">
    <name type="scientific">Cystobacter ferrugineus</name>
    <dbReference type="NCBI Taxonomy" id="83449"/>
    <lineage>
        <taxon>Bacteria</taxon>
        <taxon>Pseudomonadati</taxon>
        <taxon>Myxococcota</taxon>
        <taxon>Myxococcia</taxon>
        <taxon>Myxococcales</taxon>
        <taxon>Cystobacterineae</taxon>
        <taxon>Archangiaceae</taxon>
        <taxon>Cystobacter</taxon>
    </lineage>
</organism>
<dbReference type="PANTHER" id="PTHR14859">
    <property type="entry name" value="CALCOFLUOR WHITE HYPERSENSITIVE PROTEIN PRECURSOR"/>
    <property type="match status" value="1"/>
</dbReference>
<comment type="caution">
    <text evidence="2">The sequence shown here is derived from an EMBL/GenBank/DDBJ whole genome shotgun (WGS) entry which is preliminary data.</text>
</comment>
<dbReference type="EMBL" id="MPIN01000027">
    <property type="protein sequence ID" value="OJH33821.1"/>
    <property type="molecule type" value="Genomic_DNA"/>
</dbReference>
<dbReference type="InterPro" id="IPR005135">
    <property type="entry name" value="Endo/exonuclease/phosphatase"/>
</dbReference>
<evidence type="ECO:0000313" key="2">
    <source>
        <dbReference type="EMBL" id="OJH33821.1"/>
    </source>
</evidence>
<keyword evidence="3" id="KW-1185">Reference proteome</keyword>